<dbReference type="Proteomes" id="UP000036464">
    <property type="component" value="Unassembled WGS sequence"/>
</dbReference>
<reference evidence="4 5" key="1">
    <citation type="submission" date="2015-05" db="EMBL/GenBank/DDBJ databases">
        <title>Genome sequence of Mycobacterium heraklionense Davo strain.</title>
        <authorList>
            <person name="Greninger A.L."/>
            <person name="Cunningham G."/>
            <person name="Miller S."/>
        </authorList>
    </citation>
    <scope>NUCLEOTIDE SEQUENCE [LARGE SCALE GENOMIC DNA]</scope>
    <source>
        <strain evidence="4 5">Davo</strain>
    </source>
</reference>
<dbReference type="PANTHER" id="PTHR44196:SF1">
    <property type="entry name" value="DEHYDROGENASE_REDUCTASE SDR FAMILY MEMBER 7B"/>
    <property type="match status" value="1"/>
</dbReference>
<evidence type="ECO:0000313" key="5">
    <source>
        <dbReference type="Proteomes" id="UP000036464"/>
    </source>
</evidence>
<sequence>MMFGLDTVLSLFRNDRRTANAKAVVTGAGSGIGRSFALELARRGGDVICADINAERAAETVALIEQLPTGTGHAVQCDVSDRGAIELLATRAQEIFGGPPTLVINNAGVGIGGKSVGDIGFEDWDWALGINLWGVVYGCEVFTPLLREAGRGGIINVASAAGFAAAPSMAAYNVSKAGVMSLSETLAAELDGTDIAVTVLCPTFVKTNVFQDGRITPRSMNLSQQLAHWTGLSADNVAARTLDAHDSGRLYVVPQLDATVIWHLKRHFPELYVRGTGLLARLLPQN</sequence>
<dbReference type="SUPFAM" id="SSF51735">
    <property type="entry name" value="NAD(P)-binding Rossmann-fold domains"/>
    <property type="match status" value="1"/>
</dbReference>
<dbReference type="PANTHER" id="PTHR44196">
    <property type="entry name" value="DEHYDROGENASE/REDUCTASE SDR FAMILY MEMBER 7B"/>
    <property type="match status" value="1"/>
</dbReference>
<dbReference type="PROSITE" id="PS00061">
    <property type="entry name" value="ADH_SHORT"/>
    <property type="match status" value="1"/>
</dbReference>
<dbReference type="InterPro" id="IPR002347">
    <property type="entry name" value="SDR_fam"/>
</dbReference>
<name>A0ABR5FEZ5_9MYCO</name>
<dbReference type="InterPro" id="IPR020904">
    <property type="entry name" value="Sc_DH/Rdtase_CS"/>
</dbReference>
<gene>
    <name evidence="4" type="ORF">ABW16_12575</name>
</gene>
<evidence type="ECO:0000256" key="3">
    <source>
        <dbReference type="RuleBase" id="RU000363"/>
    </source>
</evidence>
<dbReference type="PRINTS" id="PR00081">
    <property type="entry name" value="GDHRDH"/>
</dbReference>
<evidence type="ECO:0000256" key="1">
    <source>
        <dbReference type="ARBA" id="ARBA00006484"/>
    </source>
</evidence>
<comment type="similarity">
    <text evidence="1 3">Belongs to the short-chain dehydrogenases/reductases (SDR) family.</text>
</comment>
<accession>A0ABR5FEZ5</accession>
<evidence type="ECO:0000256" key="2">
    <source>
        <dbReference type="ARBA" id="ARBA00023002"/>
    </source>
</evidence>
<keyword evidence="2" id="KW-0560">Oxidoreductase</keyword>
<dbReference type="EMBL" id="LDPO01000009">
    <property type="protein sequence ID" value="KLO28596.1"/>
    <property type="molecule type" value="Genomic_DNA"/>
</dbReference>
<dbReference type="CDD" id="cd05233">
    <property type="entry name" value="SDR_c"/>
    <property type="match status" value="1"/>
</dbReference>
<evidence type="ECO:0000313" key="4">
    <source>
        <dbReference type="EMBL" id="KLO28596.1"/>
    </source>
</evidence>
<dbReference type="Pfam" id="PF00106">
    <property type="entry name" value="adh_short"/>
    <property type="match status" value="1"/>
</dbReference>
<keyword evidence="5" id="KW-1185">Reference proteome</keyword>
<dbReference type="Gene3D" id="3.40.50.720">
    <property type="entry name" value="NAD(P)-binding Rossmann-like Domain"/>
    <property type="match status" value="1"/>
</dbReference>
<protein>
    <submittedName>
        <fullName evidence="4">Short-chain dehydrogenase</fullName>
    </submittedName>
</protein>
<dbReference type="InterPro" id="IPR036291">
    <property type="entry name" value="NAD(P)-bd_dom_sf"/>
</dbReference>
<dbReference type="PRINTS" id="PR00080">
    <property type="entry name" value="SDRFAMILY"/>
</dbReference>
<organism evidence="4 5">
    <name type="scientific">Mycolicibacter heraklionensis</name>
    <dbReference type="NCBI Taxonomy" id="512402"/>
    <lineage>
        <taxon>Bacteria</taxon>
        <taxon>Bacillati</taxon>
        <taxon>Actinomycetota</taxon>
        <taxon>Actinomycetes</taxon>
        <taxon>Mycobacteriales</taxon>
        <taxon>Mycobacteriaceae</taxon>
        <taxon>Mycolicibacter</taxon>
    </lineage>
</organism>
<comment type="caution">
    <text evidence="4">The sequence shown here is derived from an EMBL/GenBank/DDBJ whole genome shotgun (WGS) entry which is preliminary data.</text>
</comment>
<proteinExistence type="inferred from homology"/>